<accession>A0ABR2I8P0</accession>
<protein>
    <recommendedName>
        <fullName evidence="3">Secreted protein</fullName>
    </recommendedName>
</protein>
<sequence length="106" mass="11338">MDAVLEELADALVLFVFGAVLGNFGGQDLGPGHPIRLVVEDQGLVLLVKSLKSEPRVVEIALFGNVLLVDEGAAELGVERLACGAECETVVARNETRLDLEQKLVR</sequence>
<evidence type="ECO:0000313" key="2">
    <source>
        <dbReference type="Proteomes" id="UP001390339"/>
    </source>
</evidence>
<reference evidence="1 2" key="1">
    <citation type="journal article" date="2024" name="IMA Fungus">
        <title>Apiospora arundinis, a panoply of carbohydrate-active enzymes and secondary metabolites.</title>
        <authorList>
            <person name="Sorensen T."/>
            <person name="Petersen C."/>
            <person name="Muurmann A.T."/>
            <person name="Christiansen J.V."/>
            <person name="Brundto M.L."/>
            <person name="Overgaard C.K."/>
            <person name="Boysen A.T."/>
            <person name="Wollenberg R.D."/>
            <person name="Larsen T.O."/>
            <person name="Sorensen J.L."/>
            <person name="Nielsen K.L."/>
            <person name="Sondergaard T.E."/>
        </authorList>
    </citation>
    <scope>NUCLEOTIDE SEQUENCE [LARGE SCALE GENOMIC DNA]</scope>
    <source>
        <strain evidence="1 2">AAU 773</strain>
    </source>
</reference>
<evidence type="ECO:0008006" key="3">
    <source>
        <dbReference type="Google" id="ProtNLM"/>
    </source>
</evidence>
<gene>
    <name evidence="1" type="ORF">PGQ11_010077</name>
</gene>
<keyword evidence="2" id="KW-1185">Reference proteome</keyword>
<evidence type="ECO:0000313" key="1">
    <source>
        <dbReference type="EMBL" id="KAK8859343.1"/>
    </source>
</evidence>
<proteinExistence type="predicted"/>
<organism evidence="1 2">
    <name type="scientific">Apiospora arundinis</name>
    <dbReference type="NCBI Taxonomy" id="335852"/>
    <lineage>
        <taxon>Eukaryota</taxon>
        <taxon>Fungi</taxon>
        <taxon>Dikarya</taxon>
        <taxon>Ascomycota</taxon>
        <taxon>Pezizomycotina</taxon>
        <taxon>Sordariomycetes</taxon>
        <taxon>Xylariomycetidae</taxon>
        <taxon>Amphisphaeriales</taxon>
        <taxon>Apiosporaceae</taxon>
        <taxon>Apiospora</taxon>
    </lineage>
</organism>
<comment type="caution">
    <text evidence="1">The sequence shown here is derived from an EMBL/GenBank/DDBJ whole genome shotgun (WGS) entry which is preliminary data.</text>
</comment>
<dbReference type="EMBL" id="JAPCWZ010000006">
    <property type="protein sequence ID" value="KAK8859343.1"/>
    <property type="molecule type" value="Genomic_DNA"/>
</dbReference>
<name>A0ABR2I8P0_9PEZI</name>
<dbReference type="Proteomes" id="UP001390339">
    <property type="component" value="Unassembled WGS sequence"/>
</dbReference>